<comment type="caution">
    <text evidence="2">The sequence shown here is derived from an EMBL/GenBank/DDBJ whole genome shotgun (WGS) entry which is preliminary data.</text>
</comment>
<sequence length="237" mass="26925">MVEDACLGWVALHNIVMRLTDHSRMGDALWFEVGEDLGRFSINEFCMITGMKCVGSIYLAPAVDNRLMIENSLSSKRRLLKKVDKVHYSITGFHHTLLVWAYESIPTIAGKFMTKHVEANSRMLSWTSTDNMKFDCVMLALTTVGEKHCFVMMPTDKVMKEPCVAQLCLNDLTVVPQVPRKTTVTQPTLKMMASSTLTLDKGVKAAMDFLNSDKEDKDEEKEDKEEDEEEEENEDDE</sequence>
<evidence type="ECO:0000313" key="2">
    <source>
        <dbReference type="EMBL" id="GMN29006.1"/>
    </source>
</evidence>
<name>A0AA88CT01_FICCA</name>
<evidence type="ECO:0000256" key="1">
    <source>
        <dbReference type="SAM" id="MobiDB-lite"/>
    </source>
</evidence>
<gene>
    <name evidence="2" type="ORF">TIFTF001_049489</name>
</gene>
<proteinExistence type="predicted"/>
<dbReference type="PANTHER" id="PTHR48449:SF1">
    <property type="entry name" value="DUF1985 DOMAIN-CONTAINING PROTEIN"/>
    <property type="match status" value="1"/>
</dbReference>
<dbReference type="Proteomes" id="UP001187192">
    <property type="component" value="Unassembled WGS sequence"/>
</dbReference>
<evidence type="ECO:0000313" key="3">
    <source>
        <dbReference type="Proteomes" id="UP001187192"/>
    </source>
</evidence>
<evidence type="ECO:0008006" key="4">
    <source>
        <dbReference type="Google" id="ProtNLM"/>
    </source>
</evidence>
<organism evidence="2 3">
    <name type="scientific">Ficus carica</name>
    <name type="common">Common fig</name>
    <dbReference type="NCBI Taxonomy" id="3494"/>
    <lineage>
        <taxon>Eukaryota</taxon>
        <taxon>Viridiplantae</taxon>
        <taxon>Streptophyta</taxon>
        <taxon>Embryophyta</taxon>
        <taxon>Tracheophyta</taxon>
        <taxon>Spermatophyta</taxon>
        <taxon>Magnoliopsida</taxon>
        <taxon>eudicotyledons</taxon>
        <taxon>Gunneridae</taxon>
        <taxon>Pentapetalae</taxon>
        <taxon>rosids</taxon>
        <taxon>fabids</taxon>
        <taxon>Rosales</taxon>
        <taxon>Moraceae</taxon>
        <taxon>Ficeae</taxon>
        <taxon>Ficus</taxon>
    </lineage>
</organism>
<feature type="compositionally biased region" description="Acidic residues" evidence="1">
    <location>
        <begin position="216"/>
        <end position="237"/>
    </location>
</feature>
<reference evidence="2" key="1">
    <citation type="submission" date="2023-07" db="EMBL/GenBank/DDBJ databases">
        <title>draft genome sequence of fig (Ficus carica).</title>
        <authorList>
            <person name="Takahashi T."/>
            <person name="Nishimura K."/>
        </authorList>
    </citation>
    <scope>NUCLEOTIDE SEQUENCE</scope>
</reference>
<dbReference type="AlphaFoldDB" id="A0AA88CT01"/>
<protein>
    <recommendedName>
        <fullName evidence="4">DUF1985 domain-containing protein</fullName>
    </recommendedName>
</protein>
<dbReference type="PANTHER" id="PTHR48449">
    <property type="entry name" value="DUF1985 DOMAIN-CONTAINING PROTEIN"/>
    <property type="match status" value="1"/>
</dbReference>
<dbReference type="EMBL" id="BTGU01007173">
    <property type="protein sequence ID" value="GMN29006.1"/>
    <property type="molecule type" value="Genomic_DNA"/>
</dbReference>
<feature type="region of interest" description="Disordered" evidence="1">
    <location>
        <begin position="208"/>
        <end position="237"/>
    </location>
</feature>
<keyword evidence="3" id="KW-1185">Reference proteome</keyword>
<accession>A0AA88CT01</accession>